<dbReference type="Proteomes" id="UP001437460">
    <property type="component" value="Unassembled WGS sequence"/>
</dbReference>
<dbReference type="NCBIfam" id="NF002204">
    <property type="entry name" value="PRK01077.1"/>
    <property type="match status" value="1"/>
</dbReference>
<evidence type="ECO:0000259" key="10">
    <source>
        <dbReference type="Pfam" id="PF13847"/>
    </source>
</evidence>
<dbReference type="EC" id="6.3.5.11" evidence="7"/>
<dbReference type="RefSeq" id="WP_349228390.1">
    <property type="nucleotide sequence ID" value="NZ_JBBMFJ010000002.1"/>
</dbReference>
<dbReference type="InterPro" id="IPR027417">
    <property type="entry name" value="P-loop_NTPase"/>
</dbReference>
<dbReference type="SUPFAM" id="SSF52540">
    <property type="entry name" value="P-loop containing nucleoside triphosphate hydrolases"/>
    <property type="match status" value="1"/>
</dbReference>
<evidence type="ECO:0000256" key="3">
    <source>
        <dbReference type="ARBA" id="ARBA00022741"/>
    </source>
</evidence>
<protein>
    <recommendedName>
        <fullName evidence="7">Cobyrinate a,c-diamide synthase</fullName>
        <ecNumber evidence="7">6.3.5.11</ecNumber>
    </recommendedName>
    <alternativeName>
        <fullName evidence="7">Cobyrinic acid a,c-diamide synthetase</fullName>
    </alternativeName>
</protein>
<sequence>MRDEWFIRGDIPMTKSEVRAVSISKLDLQKSSIVYDIGAGTGSVSVEAALQVPEGHVYAFEQKEEGCALIRANAEKAGVKNLTVVPGKAPESLPGYPAPDQVFLGGSSGNMDKILDFVTELNPAVQIVINVIALESLTQAMAWFAKKGWEPEVVCMQVSHAAKRGPYHMMQAQNPIYVITVQNPDANASVLQKHEGNVSAVSDPARNFQNLQAQTAQGRPARASWKRPRILLAAPGSGSGKTLLTTGLLTLFQNRGIRCRSFKCGPDYIDPMFHKYVLGIDSCNLDSFFLSEEELRALFHKRAESAELSILEGVMGYYDGIGGNSLSASTYEVAKITDTPVILVVDGKGSSLSLAAQIKGFLDYQKDSHICGVILNKTNKMVGERLRPEIEKLDVRYLGAVPVCETMDIKSRHLGLTMPEEQSELRGHLDAFAEQLAQCLDVEEILKLAGYSEKEPAKAGKTIQEDAKVTETASRKAGQAGSVCSHAVHRMAVAMDEAFCFYYQENLDFLRRHGWELVPFSPLHDAALPDQIEAILLGGGYPELYAKELSSNEPMLASIRNAHASGIKILAECGGFLYLQEHLEDEHGNQWPMAGLIQADGFRTAKLGRFGYISLEQGGACRIKGHEFHYWDSTAPGTAFHAAKPQSNRGWDCMHQTDSLLAGFPHLYYLSGPELILNFLSGTATEGETTV</sequence>
<proteinExistence type="inferred from homology"/>
<dbReference type="Gene3D" id="3.40.50.150">
    <property type="entry name" value="Vaccinia Virus protein VP39"/>
    <property type="match status" value="1"/>
</dbReference>
<gene>
    <name evidence="7" type="primary">cbiA</name>
    <name evidence="11" type="ORF">WMO41_01970</name>
</gene>
<dbReference type="Pfam" id="PF13847">
    <property type="entry name" value="Methyltransf_31"/>
    <property type="match status" value="1"/>
</dbReference>
<dbReference type="NCBIfam" id="TIGR02469">
    <property type="entry name" value="CbiT"/>
    <property type="match status" value="1"/>
</dbReference>
<dbReference type="PANTHER" id="PTHR43873:SF1">
    <property type="entry name" value="COBYRINATE A,C-DIAMIDE SYNTHASE"/>
    <property type="match status" value="1"/>
</dbReference>
<comment type="pathway">
    <text evidence="7">Cofactor biosynthesis; adenosylcobalamin biosynthesis; cob(II)yrinate a,c-diamide from sirohydrochlorin (anaerobic route): step 10/10.</text>
</comment>
<dbReference type="InterPro" id="IPR025714">
    <property type="entry name" value="Methyltranfer_dom"/>
</dbReference>
<comment type="domain">
    <text evidence="7">Comprises of two domains. The C-terminal domain contains the binding site for glutamine and catalyzes the hydrolysis of this substrate to glutamate and ammonia. The N-terminal domain is anticipated to bind ATP and cobyrinate and catalyzes the ultimate synthesis of the diamide product. The ammonia produced via the glutaminase domain is probably translocated to the adjacent domain via a molecular tunnel, where it reacts with an activated intermediate.</text>
</comment>
<evidence type="ECO:0000256" key="7">
    <source>
        <dbReference type="HAMAP-Rule" id="MF_00027"/>
    </source>
</evidence>
<dbReference type="EMBL" id="JBBMFJ010000002">
    <property type="protein sequence ID" value="MEQ2561961.1"/>
    <property type="molecule type" value="Genomic_DNA"/>
</dbReference>
<dbReference type="InterPro" id="IPR011698">
    <property type="entry name" value="GATase_3"/>
</dbReference>
<dbReference type="PROSITE" id="PS51274">
    <property type="entry name" value="GATASE_COBBQ"/>
    <property type="match status" value="1"/>
</dbReference>
<evidence type="ECO:0000256" key="5">
    <source>
        <dbReference type="ARBA" id="ARBA00022842"/>
    </source>
</evidence>
<dbReference type="NCBIfam" id="TIGR00379">
    <property type="entry name" value="cobB"/>
    <property type="match status" value="1"/>
</dbReference>
<feature type="domain" description="CobQ/CobB/MinD/ParA nucleotide binding" evidence="8">
    <location>
        <begin position="230"/>
        <end position="406"/>
    </location>
</feature>
<feature type="active site" description="Nucleophile" evidence="7">
    <location>
        <position position="573"/>
    </location>
</feature>
<evidence type="ECO:0000256" key="2">
    <source>
        <dbReference type="ARBA" id="ARBA00022598"/>
    </source>
</evidence>
<keyword evidence="2 7" id="KW-0436">Ligase</keyword>
<evidence type="ECO:0000259" key="8">
    <source>
        <dbReference type="Pfam" id="PF01656"/>
    </source>
</evidence>
<dbReference type="Pfam" id="PF01656">
    <property type="entry name" value="CbiA"/>
    <property type="match status" value="1"/>
</dbReference>
<dbReference type="InterPro" id="IPR002586">
    <property type="entry name" value="CobQ/CobB/MinD/ParA_Nub-bd_dom"/>
</dbReference>
<evidence type="ECO:0000256" key="6">
    <source>
        <dbReference type="ARBA" id="ARBA00022962"/>
    </source>
</evidence>
<reference evidence="11 12" key="1">
    <citation type="submission" date="2024-03" db="EMBL/GenBank/DDBJ databases">
        <title>Human intestinal bacterial collection.</title>
        <authorList>
            <person name="Pauvert C."/>
            <person name="Hitch T.C.A."/>
            <person name="Clavel T."/>
        </authorList>
    </citation>
    <scope>NUCLEOTIDE SEQUENCE [LARGE SCALE GENOMIC DNA]</scope>
    <source>
        <strain evidence="11 12">CLA-AP-H27</strain>
    </source>
</reference>
<accession>A0ABV1HIL6</accession>
<keyword evidence="12" id="KW-1185">Reference proteome</keyword>
<dbReference type="InterPro" id="IPR029062">
    <property type="entry name" value="Class_I_gatase-like"/>
</dbReference>
<dbReference type="InterPro" id="IPR029063">
    <property type="entry name" value="SAM-dependent_MTases_sf"/>
</dbReference>
<dbReference type="Gene3D" id="3.40.50.880">
    <property type="match status" value="1"/>
</dbReference>
<comment type="catalytic activity">
    <reaction evidence="7">
        <text>cob(II)yrinate + 2 L-glutamine + 2 ATP + 2 H2O = cob(II)yrinate a,c diamide + 2 L-glutamate + 2 ADP + 2 phosphate + 2 H(+)</text>
        <dbReference type="Rhea" id="RHEA:26289"/>
        <dbReference type="ChEBI" id="CHEBI:15377"/>
        <dbReference type="ChEBI" id="CHEBI:15378"/>
        <dbReference type="ChEBI" id="CHEBI:29985"/>
        <dbReference type="ChEBI" id="CHEBI:30616"/>
        <dbReference type="ChEBI" id="CHEBI:43474"/>
        <dbReference type="ChEBI" id="CHEBI:58359"/>
        <dbReference type="ChEBI" id="CHEBI:58537"/>
        <dbReference type="ChEBI" id="CHEBI:58894"/>
        <dbReference type="ChEBI" id="CHEBI:456216"/>
        <dbReference type="EC" id="6.3.5.11"/>
    </reaction>
</comment>
<feature type="domain" description="Methyltransferase" evidence="10">
    <location>
        <begin position="30"/>
        <end position="95"/>
    </location>
</feature>
<evidence type="ECO:0000259" key="9">
    <source>
        <dbReference type="Pfam" id="PF07685"/>
    </source>
</evidence>
<evidence type="ECO:0000256" key="1">
    <source>
        <dbReference type="ARBA" id="ARBA00001946"/>
    </source>
</evidence>
<evidence type="ECO:0000256" key="4">
    <source>
        <dbReference type="ARBA" id="ARBA00022840"/>
    </source>
</evidence>
<keyword evidence="3 7" id="KW-0547">Nucleotide-binding</keyword>
<evidence type="ECO:0000313" key="11">
    <source>
        <dbReference type="EMBL" id="MEQ2561961.1"/>
    </source>
</evidence>
<evidence type="ECO:0000313" key="12">
    <source>
        <dbReference type="Proteomes" id="UP001437460"/>
    </source>
</evidence>
<comment type="function">
    <text evidence="7">Catalyzes the ATP-dependent amidation of the two carboxylate groups at positions a and c of cobyrinate, using either L-glutamine or ammonia as the nitrogen source.</text>
</comment>
<keyword evidence="4 7" id="KW-0067">ATP-binding</keyword>
<dbReference type="SUPFAM" id="SSF53335">
    <property type="entry name" value="S-adenosyl-L-methionine-dependent methyltransferases"/>
    <property type="match status" value="1"/>
</dbReference>
<dbReference type="HAMAP" id="MF_00027">
    <property type="entry name" value="CobB_CbiA"/>
    <property type="match status" value="1"/>
</dbReference>
<dbReference type="PANTHER" id="PTHR43873">
    <property type="entry name" value="COBYRINATE A,C-DIAMIDE SYNTHASE"/>
    <property type="match status" value="1"/>
</dbReference>
<dbReference type="InterPro" id="IPR014008">
    <property type="entry name" value="Cbl_synth_MTase_CbiT"/>
</dbReference>
<comment type="miscellaneous">
    <text evidence="7">The a and c carboxylates of cobyrinate are activated for nucleophilic attack via formation of a phosphorylated intermediate by ATP. CbiA catalyzes first the amidation of the c-carboxylate, and then that of the a-carboxylate.</text>
</comment>
<comment type="caution">
    <text evidence="11">The sequence shown here is derived from an EMBL/GenBank/DDBJ whole genome shotgun (WGS) entry which is preliminary data.</text>
</comment>
<feature type="site" description="Increases nucleophilicity of active site Cys" evidence="7">
    <location>
        <position position="666"/>
    </location>
</feature>
<comment type="similarity">
    <text evidence="7">Belongs to the CobB/CbiA family.</text>
</comment>
<dbReference type="CDD" id="cd02440">
    <property type="entry name" value="AdoMet_MTases"/>
    <property type="match status" value="1"/>
</dbReference>
<dbReference type="InterPro" id="IPR004484">
    <property type="entry name" value="CbiA/CobB_synth"/>
</dbReference>
<comment type="cofactor">
    <cofactor evidence="1 7">
        <name>Mg(2+)</name>
        <dbReference type="ChEBI" id="CHEBI:18420"/>
    </cofactor>
</comment>
<keyword evidence="6 7" id="KW-0315">Glutamine amidotransferase</keyword>
<keyword evidence="5 7" id="KW-0460">Magnesium</keyword>
<organism evidence="11 12">
    <name type="scientific">Ventrimonas faecis</name>
    <dbReference type="NCBI Taxonomy" id="3133170"/>
    <lineage>
        <taxon>Bacteria</taxon>
        <taxon>Bacillati</taxon>
        <taxon>Bacillota</taxon>
        <taxon>Clostridia</taxon>
        <taxon>Lachnospirales</taxon>
        <taxon>Lachnospiraceae</taxon>
        <taxon>Ventrimonas</taxon>
    </lineage>
</organism>
<dbReference type="CDD" id="cd03130">
    <property type="entry name" value="GATase1_CobB"/>
    <property type="match status" value="1"/>
</dbReference>
<dbReference type="SUPFAM" id="SSF52317">
    <property type="entry name" value="Class I glutamine amidotransferase-like"/>
    <property type="match status" value="1"/>
</dbReference>
<keyword evidence="7" id="KW-0169">Cobalamin biosynthesis</keyword>
<dbReference type="Pfam" id="PF07685">
    <property type="entry name" value="GATase_3"/>
    <property type="match status" value="1"/>
</dbReference>
<name>A0ABV1HIL6_9FIRM</name>
<feature type="domain" description="CobB/CobQ-like glutamine amidotransferase" evidence="9">
    <location>
        <begin position="491"/>
        <end position="669"/>
    </location>
</feature>
<dbReference type="Gene3D" id="3.40.50.300">
    <property type="entry name" value="P-loop containing nucleotide triphosphate hydrolases"/>
    <property type="match status" value="1"/>
</dbReference>